<dbReference type="STRING" id="35608.A0A2U1MFM4"/>
<dbReference type="FunFam" id="3.80.10.10:FF:000041">
    <property type="entry name" value="LRR receptor-like serine/threonine-protein kinase ERECTA"/>
    <property type="match status" value="1"/>
</dbReference>
<dbReference type="PANTHER" id="PTHR48053">
    <property type="entry name" value="LEUCINE RICH REPEAT FAMILY PROTEIN, EXPRESSED"/>
    <property type="match status" value="1"/>
</dbReference>
<keyword evidence="10" id="KW-1185">Reference proteome</keyword>
<evidence type="ECO:0000256" key="5">
    <source>
        <dbReference type="ARBA" id="ARBA00023136"/>
    </source>
</evidence>
<evidence type="ECO:0000313" key="9">
    <source>
        <dbReference type="EMBL" id="PWA60012.1"/>
    </source>
</evidence>
<dbReference type="AlphaFoldDB" id="A0A2U1MFM4"/>
<evidence type="ECO:0000256" key="7">
    <source>
        <dbReference type="ARBA" id="ARBA00023180"/>
    </source>
</evidence>
<keyword evidence="7" id="KW-0325">Glycoprotein</keyword>
<dbReference type="InterPro" id="IPR032675">
    <property type="entry name" value="LRR_dom_sf"/>
</dbReference>
<evidence type="ECO:0000256" key="8">
    <source>
        <dbReference type="SAM" id="Phobius"/>
    </source>
</evidence>
<comment type="subcellular location">
    <subcellularLocation>
        <location evidence="1">Membrane</location>
        <topology evidence="1">Single-pass type I membrane protein</topology>
    </subcellularLocation>
</comment>
<dbReference type="SUPFAM" id="SSF52058">
    <property type="entry name" value="L domain-like"/>
    <property type="match status" value="1"/>
</dbReference>
<keyword evidence="4" id="KW-0677">Repeat</keyword>
<dbReference type="PANTHER" id="PTHR48053:SF71">
    <property type="entry name" value="LEUCINE RICH REPEAT FAMILY PROTEIN, EXPRESSED"/>
    <property type="match status" value="1"/>
</dbReference>
<dbReference type="Gene3D" id="3.80.10.10">
    <property type="entry name" value="Ribonuclease Inhibitor"/>
    <property type="match status" value="1"/>
</dbReference>
<sequence>MVEEFNYYYYFSLASLVVVVSGLSSDGQTLLSLSTHWVTSSSPSLLSSWNASHTNLGQFAVVGSGLTGKIPPEIGNCTSLSDLQLDTNQLEGRIPSEFGMLNLTNLSLSTNRLTGKVPMSIWKIKSLEYLLLYENSLAGELPVEDSTQLN</sequence>
<feature type="transmembrane region" description="Helical" evidence="8">
    <location>
        <begin position="7"/>
        <end position="24"/>
    </location>
</feature>
<dbReference type="OrthoDB" id="205182at2759"/>
<evidence type="ECO:0000256" key="2">
    <source>
        <dbReference type="ARBA" id="ARBA00022614"/>
    </source>
</evidence>
<comment type="caution">
    <text evidence="9">The sequence shown here is derived from an EMBL/GenBank/DDBJ whole genome shotgun (WGS) entry which is preliminary data.</text>
</comment>
<organism evidence="9 10">
    <name type="scientific">Artemisia annua</name>
    <name type="common">Sweet wormwood</name>
    <dbReference type="NCBI Taxonomy" id="35608"/>
    <lineage>
        <taxon>Eukaryota</taxon>
        <taxon>Viridiplantae</taxon>
        <taxon>Streptophyta</taxon>
        <taxon>Embryophyta</taxon>
        <taxon>Tracheophyta</taxon>
        <taxon>Spermatophyta</taxon>
        <taxon>Magnoliopsida</taxon>
        <taxon>eudicotyledons</taxon>
        <taxon>Gunneridae</taxon>
        <taxon>Pentapetalae</taxon>
        <taxon>asterids</taxon>
        <taxon>campanulids</taxon>
        <taxon>Asterales</taxon>
        <taxon>Asteraceae</taxon>
        <taxon>Asteroideae</taxon>
        <taxon>Anthemideae</taxon>
        <taxon>Artemisiinae</taxon>
        <taxon>Artemisia</taxon>
    </lineage>
</organism>
<keyword evidence="3" id="KW-0732">Signal</keyword>
<keyword evidence="8" id="KW-0812">Transmembrane</keyword>
<evidence type="ECO:0000256" key="1">
    <source>
        <dbReference type="ARBA" id="ARBA00004479"/>
    </source>
</evidence>
<proteinExistence type="predicted"/>
<evidence type="ECO:0000256" key="3">
    <source>
        <dbReference type="ARBA" id="ARBA00022729"/>
    </source>
</evidence>
<reference evidence="9 10" key="1">
    <citation type="journal article" date="2018" name="Mol. Plant">
        <title>The genome of Artemisia annua provides insight into the evolution of Asteraceae family and artemisinin biosynthesis.</title>
        <authorList>
            <person name="Shen Q."/>
            <person name="Zhang L."/>
            <person name="Liao Z."/>
            <person name="Wang S."/>
            <person name="Yan T."/>
            <person name="Shi P."/>
            <person name="Liu M."/>
            <person name="Fu X."/>
            <person name="Pan Q."/>
            <person name="Wang Y."/>
            <person name="Lv Z."/>
            <person name="Lu X."/>
            <person name="Zhang F."/>
            <person name="Jiang W."/>
            <person name="Ma Y."/>
            <person name="Chen M."/>
            <person name="Hao X."/>
            <person name="Li L."/>
            <person name="Tang Y."/>
            <person name="Lv G."/>
            <person name="Zhou Y."/>
            <person name="Sun X."/>
            <person name="Brodelius P.E."/>
            <person name="Rose J.K.C."/>
            <person name="Tang K."/>
        </authorList>
    </citation>
    <scope>NUCLEOTIDE SEQUENCE [LARGE SCALE GENOMIC DNA]</scope>
    <source>
        <strain evidence="10">cv. Huhao1</strain>
        <tissue evidence="9">Leaf</tissue>
    </source>
</reference>
<dbReference type="InterPro" id="IPR001611">
    <property type="entry name" value="Leu-rich_rpt"/>
</dbReference>
<accession>A0A2U1MFM4</accession>
<dbReference type="EMBL" id="PKPP01005468">
    <property type="protein sequence ID" value="PWA60012.1"/>
    <property type="molecule type" value="Genomic_DNA"/>
</dbReference>
<keyword evidence="8" id="KW-1133">Transmembrane helix</keyword>
<keyword evidence="5 8" id="KW-0472">Membrane</keyword>
<evidence type="ECO:0000313" key="10">
    <source>
        <dbReference type="Proteomes" id="UP000245207"/>
    </source>
</evidence>
<keyword evidence="2" id="KW-0433">Leucine-rich repeat</keyword>
<evidence type="ECO:0000256" key="4">
    <source>
        <dbReference type="ARBA" id="ARBA00022737"/>
    </source>
</evidence>
<dbReference type="InterPro" id="IPR051716">
    <property type="entry name" value="Plant_RL_S/T_kinase"/>
</dbReference>
<dbReference type="GO" id="GO:0016020">
    <property type="term" value="C:membrane"/>
    <property type="evidence" value="ECO:0007669"/>
    <property type="project" value="UniProtKB-SubCell"/>
</dbReference>
<name>A0A2U1MFM4_ARTAN</name>
<gene>
    <name evidence="9" type="ORF">CTI12_AA207960</name>
</gene>
<dbReference type="Proteomes" id="UP000245207">
    <property type="component" value="Unassembled WGS sequence"/>
</dbReference>
<protein>
    <submittedName>
        <fullName evidence="9">Uncharacterized protein</fullName>
    </submittedName>
</protein>
<keyword evidence="6" id="KW-0675">Receptor</keyword>
<evidence type="ECO:0000256" key="6">
    <source>
        <dbReference type="ARBA" id="ARBA00023170"/>
    </source>
</evidence>
<dbReference type="Pfam" id="PF00560">
    <property type="entry name" value="LRR_1"/>
    <property type="match status" value="1"/>
</dbReference>